<sequence>MSTEMSDAVERTVQLAGNSTFVVSLPKTWALEQGIERGASIRLYPHDDRLVLAPEALEPAARSTRIDAESADASLVLSRVRDAYAAGCGRIAVVDAAAIDPPLRRDLSTLVAELIGLEIHRESETELVATDLLDAADVSLAQTVSQIRHRTNSAYDAAIEALVADDAAFTTRALDLSDDVDRLVAFVCRGFRRGLADVTELDRLGADRTAAFTHYRTARSLSRLVDEVKRIATAAARQSSPPEPPIREAFEPADEAVRAVLDPALAGRPEPVLDRYARATTEVAALSEVARASDAVRYELVADSLHRIAAAARSASEAIDAADGDCC</sequence>
<dbReference type="Proteomes" id="UP000010846">
    <property type="component" value="Chromosome"/>
</dbReference>
<reference evidence="1" key="1">
    <citation type="submission" date="2011-09" db="EMBL/GenBank/DDBJ databases">
        <title>Complete sequence of Halovivax ruber XH-70.</title>
        <authorList>
            <consortium name="US DOE Joint Genome Institute"/>
            <person name="Lucas S."/>
            <person name="Han J."/>
            <person name="Lapidus A."/>
            <person name="Cheng J.-F."/>
            <person name="Goodwin L."/>
            <person name="Pitluck S."/>
            <person name="Peters L."/>
            <person name="Mikhailova N."/>
            <person name="Davenport K."/>
            <person name="Detter J.C."/>
            <person name="Han C."/>
            <person name="Tapia R."/>
            <person name="Land M."/>
            <person name="Hauser L."/>
            <person name="Kyrpides N."/>
            <person name="Ivanova N."/>
            <person name="Pagani I."/>
            <person name="Sproer C."/>
            <person name="Anderson I."/>
            <person name="Woyke T."/>
        </authorList>
    </citation>
    <scope>NUCLEOTIDE SEQUENCE</scope>
    <source>
        <strain evidence="1">XH-70</strain>
    </source>
</reference>
<dbReference type="STRING" id="797302.Halru_0685"/>
<dbReference type="KEGG" id="hru:Halru_0685"/>
<dbReference type="OrthoDB" id="40991at2157"/>
<evidence type="ECO:0000313" key="1">
    <source>
        <dbReference type="EMBL" id="AGB15312.1"/>
    </source>
</evidence>
<dbReference type="SUPFAM" id="SSF109755">
    <property type="entry name" value="PhoU-like"/>
    <property type="match status" value="1"/>
</dbReference>
<dbReference type="eggNOG" id="arCOG00318">
    <property type="taxonomic scope" value="Archaea"/>
</dbReference>
<name>L0IBL0_HALRX</name>
<dbReference type="EMBL" id="CP003050">
    <property type="protein sequence ID" value="AGB15312.1"/>
    <property type="molecule type" value="Genomic_DNA"/>
</dbReference>
<dbReference type="Gene3D" id="1.20.58.220">
    <property type="entry name" value="Phosphate transport system protein phou homolog 2, domain 2"/>
    <property type="match status" value="1"/>
</dbReference>
<proteinExistence type="predicted"/>
<dbReference type="GeneID" id="14375992"/>
<dbReference type="InterPro" id="IPR038078">
    <property type="entry name" value="PhoU-like_sf"/>
</dbReference>
<dbReference type="HOGENOM" id="CLU_069302_0_0_2"/>
<accession>L0IBL0</accession>
<keyword evidence="2" id="KW-1185">Reference proteome</keyword>
<organism evidence="1 2">
    <name type="scientific">Halovivax ruber (strain DSM 18193 / JCM 13892 / XH-70)</name>
    <dbReference type="NCBI Taxonomy" id="797302"/>
    <lineage>
        <taxon>Archaea</taxon>
        <taxon>Methanobacteriati</taxon>
        <taxon>Methanobacteriota</taxon>
        <taxon>Stenosarchaea group</taxon>
        <taxon>Halobacteria</taxon>
        <taxon>Halobacteriales</taxon>
        <taxon>Natrialbaceae</taxon>
        <taxon>Halovivax</taxon>
    </lineage>
</organism>
<evidence type="ECO:0000313" key="2">
    <source>
        <dbReference type="Proteomes" id="UP000010846"/>
    </source>
</evidence>
<protein>
    <submittedName>
        <fullName evidence="1">Phosphate uptake regulator</fullName>
    </submittedName>
</protein>
<gene>
    <name evidence="1" type="ordered locus">Halru_0685</name>
</gene>
<dbReference type="AlphaFoldDB" id="L0IBL0"/>
<dbReference type="RefSeq" id="WP_015299990.1">
    <property type="nucleotide sequence ID" value="NC_019964.1"/>
</dbReference>